<dbReference type="GO" id="GO:0032933">
    <property type="term" value="P:SREBP signaling pathway"/>
    <property type="evidence" value="ECO:0007669"/>
    <property type="project" value="InterPro"/>
</dbReference>
<dbReference type="PROSITE" id="PS50294">
    <property type="entry name" value="WD_REPEATS_REGION"/>
    <property type="match status" value="1"/>
</dbReference>
<comment type="similarity">
    <text evidence="4">Belongs to the WD repeat SCAP family.</text>
</comment>
<evidence type="ECO:0000256" key="1">
    <source>
        <dbReference type="ARBA" id="ARBA00004240"/>
    </source>
</evidence>
<dbReference type="RefSeq" id="XP_024326200.1">
    <property type="nucleotide sequence ID" value="XM_024466348.1"/>
</dbReference>
<dbReference type="GO" id="GO:0045540">
    <property type="term" value="P:regulation of cholesterol biosynthetic process"/>
    <property type="evidence" value="ECO:0007669"/>
    <property type="project" value="TreeGrafter"/>
</dbReference>
<keyword evidence="14" id="KW-1207">Sterol metabolism</keyword>
<reference evidence="22" key="1">
    <citation type="submission" date="2016-03" db="EMBL/GenBank/DDBJ databases">
        <title>Updated assembly of Pseudogymnoascus destructans, the fungus causing white-nose syndrome of bats.</title>
        <authorList>
            <person name="Palmer J.M."/>
            <person name="Drees K.P."/>
            <person name="Foster J.T."/>
            <person name="Lindner D.L."/>
        </authorList>
    </citation>
    <scope>NUCLEOTIDE SEQUENCE [LARGE SCALE GENOMIC DNA]</scope>
    <source>
        <strain evidence="22">20631-21</strain>
    </source>
</reference>
<dbReference type="GeneID" id="36285771"/>
<evidence type="ECO:0000256" key="18">
    <source>
        <dbReference type="PROSITE-ProRule" id="PRU00221"/>
    </source>
</evidence>
<keyword evidence="6" id="KW-0153">Cholesterol metabolism</keyword>
<feature type="transmembrane region" description="Helical" evidence="20">
    <location>
        <begin position="124"/>
        <end position="145"/>
    </location>
</feature>
<dbReference type="InterPro" id="IPR019775">
    <property type="entry name" value="WD40_repeat_CS"/>
</dbReference>
<evidence type="ECO:0000256" key="11">
    <source>
        <dbReference type="ARBA" id="ARBA00023098"/>
    </source>
</evidence>
<dbReference type="eggNOG" id="KOG1933">
    <property type="taxonomic scope" value="Eukaryota"/>
</dbReference>
<evidence type="ECO:0000256" key="6">
    <source>
        <dbReference type="ARBA" id="ARBA00022548"/>
    </source>
</evidence>
<dbReference type="InterPro" id="IPR011047">
    <property type="entry name" value="Quinoprotein_ADH-like_sf"/>
</dbReference>
<sequence length="1209" mass="132918">MSRQRKLSNNICGEYLILRLDGSVGHHVRFLVVIPSTEYPLVTLAAGWISKTKPCLHEIGHLPVLLADWLNAASQHYQRSAPAAMIWYFLYPFRGTTEPPSLSPAHPLRRSFTRCGREASRHPVITILISVALATCLIYPFPFLYTNNFTNGASNLPHHVWTAAQPVQENIGAEPDVVMRSIWVHGSYMKALGRDVLLAGLEIQDALLGQTINFDPKLSAGLGKSAGHDGPLSLEMRDSFHAINGLSEQSWFFHSPLLYWSCSPDAIAEDDDIVSTVNESSRRSTSVNVTLRHSIVFSGKRFEDHRLVAADALVITLVHKLDSPVGRQWERQAQALAQSSRSPWRMYPRDGRVNNSQVYEFKFQPLSLQDDIFLAIAYSITVIYFLLSLTKLRALKSRFGLMLTVVAQTVISIMGSFTICAILKIDLSRIPREVYPFVVVAVGLENMFRLVNAVIITPSQSKTSSRIGEALGQAGPIALAGVGQDLLILYLLSKVVAPGVAAFCIFAAVALIFDFVLLLTFFVAVLSVDVRRTELSDSLETVKSQRKKLGAVKPKRQNAWVSAVLSGKTPISTRIAGTIVMVCFILVLQGHFFNNESPLRTLSRALQFVRPDHQLSSPPPVSQLSVDINQARSPTAWLRMQDHETAREVIHVIKPDTHSYIARVYDPLVFVLDSSDRTPTKAGVRRFLPAAYDFARNQSTIFVVSVLIVVAAISLLMNYLLWNEEDTSQDDDGTIHKEDPLMTVTTLTPGHDLDVVMLSASPDGVVVSVGLDRRIRVWDLQQNDRSHYISPTTNELYPFPILAMAIDEQAEWVALLSVTGRLMLWNINEKQWGPSRIIGTEARAPPLFSFKSAKPGSIASLLIVWTSGLLIEVNFHLESANQIVELQPWEGLISSAKQFVAKPTTTDTKPSLHIVVLTTKGTIHLASQLDNKWDSTTIPLFPPSAPQKVKAILPLPKIGLLLAITDTTAILIHISSQATLHTFTDLDARPSSLQCFHTVKRHASCGHNGLASFSLAYNSRLTGNPVLHTYSPSQDGDLICVTPSQPPSNPPFNTWTSAILTIHKVPHDGAWQALPCGAIVGITKHRASRRSSPSDSSSRSSSASGLRHRRAGTPRGQRVEETDGWEAWTLSARGERHSVDCAGEGGRGEQLFVMGCETVVGVGRRSVAVGFGNMVKVVMVGNERFEGEEGARVVKLGRRRKGGGRGLGG</sequence>
<feature type="domain" description="SSD" evidence="21">
    <location>
        <begin position="370"/>
        <end position="528"/>
    </location>
</feature>
<evidence type="ECO:0000256" key="19">
    <source>
        <dbReference type="SAM" id="MobiDB-lite"/>
    </source>
</evidence>
<evidence type="ECO:0000256" key="2">
    <source>
        <dbReference type="ARBA" id="ARBA00004394"/>
    </source>
</evidence>
<comment type="subcellular location">
    <subcellularLocation>
        <location evidence="3">Cytoplasmic vesicle</location>
        <location evidence="3">COPII-coated vesicle membrane</location>
        <topology evidence="3">Multi-pass membrane protein</topology>
    </subcellularLocation>
    <subcellularLocation>
        <location evidence="1">Endoplasmic reticulum</location>
    </subcellularLocation>
    <subcellularLocation>
        <location evidence="2">Golgi apparatus membrane</location>
    </subcellularLocation>
</comment>
<name>A0A177AFL8_9PEZI</name>
<dbReference type="GO" id="GO:0000139">
    <property type="term" value="C:Golgi membrane"/>
    <property type="evidence" value="ECO:0007669"/>
    <property type="project" value="UniProtKB-SubCell"/>
</dbReference>
<proteinExistence type="inferred from homology"/>
<keyword evidence="20" id="KW-1133">Transmembrane helix</keyword>
<dbReference type="SUPFAM" id="SSF82866">
    <property type="entry name" value="Multidrug efflux transporter AcrB transmembrane domain"/>
    <property type="match status" value="1"/>
</dbReference>
<organism evidence="22">
    <name type="scientific">Pseudogymnoascus destructans</name>
    <dbReference type="NCBI Taxonomy" id="655981"/>
    <lineage>
        <taxon>Eukaryota</taxon>
        <taxon>Fungi</taxon>
        <taxon>Dikarya</taxon>
        <taxon>Ascomycota</taxon>
        <taxon>Pezizomycotina</taxon>
        <taxon>Leotiomycetes</taxon>
        <taxon>Thelebolales</taxon>
        <taxon>Thelebolaceae</taxon>
        <taxon>Pseudogymnoascus</taxon>
    </lineage>
</organism>
<feature type="transmembrane region" description="Helical" evidence="20">
    <location>
        <begin position="470"/>
        <end position="493"/>
    </location>
</feature>
<keyword evidence="20" id="KW-0812">Transmembrane</keyword>
<dbReference type="GO" id="GO:0012507">
    <property type="term" value="C:ER to Golgi transport vesicle membrane"/>
    <property type="evidence" value="ECO:0007669"/>
    <property type="project" value="UniProtKB-SubCell"/>
</dbReference>
<feature type="transmembrane region" description="Helical" evidence="20">
    <location>
        <begin position="499"/>
        <end position="526"/>
    </location>
</feature>
<evidence type="ECO:0000256" key="17">
    <source>
        <dbReference type="ARBA" id="ARBA00045958"/>
    </source>
</evidence>
<evidence type="ECO:0000256" key="4">
    <source>
        <dbReference type="ARBA" id="ARBA00007410"/>
    </source>
</evidence>
<dbReference type="Proteomes" id="UP000077154">
    <property type="component" value="Unassembled WGS sequence"/>
</dbReference>
<dbReference type="SMART" id="SM00320">
    <property type="entry name" value="WD40"/>
    <property type="match status" value="1"/>
</dbReference>
<evidence type="ECO:0000256" key="10">
    <source>
        <dbReference type="ARBA" id="ARBA00023034"/>
    </source>
</evidence>
<dbReference type="InterPro" id="IPR015943">
    <property type="entry name" value="WD40/YVTN_repeat-like_dom_sf"/>
</dbReference>
<feature type="repeat" description="WD" evidence="18">
    <location>
        <begin position="748"/>
        <end position="788"/>
    </location>
</feature>
<dbReference type="GO" id="GO:0005789">
    <property type="term" value="C:endoplasmic reticulum membrane"/>
    <property type="evidence" value="ECO:0007669"/>
    <property type="project" value="InterPro"/>
</dbReference>
<dbReference type="GO" id="GO:0032936">
    <property type="term" value="C:SREBP-SCAP complex"/>
    <property type="evidence" value="ECO:0007669"/>
    <property type="project" value="TreeGrafter"/>
</dbReference>
<dbReference type="AlphaFoldDB" id="A0A177AFL8"/>
<dbReference type="PANTHER" id="PTHR46378:SF1">
    <property type="entry name" value="STEROL REGULATORY ELEMENT-BINDING PROTEIN CLEAVAGE-ACTIVATING PROTEIN"/>
    <property type="match status" value="1"/>
</dbReference>
<comment type="function">
    <text evidence="17">Escort protein required for cholesterol as well as lipid homeostasis. Regulates export of the SCAP-SREBP complex from the endoplasmic reticulum to the Golgi upon low cholesterol, thereby regulating the processing of sterol regulatory element-binding proteins (SREBPs) SREBF1/SREBP1 and SREBF2/SREBP2. At high sterol concentrations, formation of a ternary complex with INSIG (INSIG1 or INSIG2) leads to mask the ER export signal in SCAP, promoting retention of the complex in the endoplasmic reticulum. Low sterol concentrations trigger release of INSIG, a conformational change in the SSD domain of SCAP, unmasking of the ER export signal, promoting recruitment into COPII-coated vesicles and transport of the SCAP-SREBP to the Golgi: in the Golgi, SREBPs are then processed, releasing the transcription factor fragment of SREBPs from the membrane, its import into the nucleus and up-regulation of LDLR, INSIG1 and the mevalonate pathway. Binds cholesterol via its SSD domain.</text>
</comment>
<feature type="transmembrane region" description="Helical" evidence="20">
    <location>
        <begin position="575"/>
        <end position="593"/>
    </location>
</feature>
<dbReference type="EMBL" id="KV441390">
    <property type="protein sequence ID" value="OAF60919.1"/>
    <property type="molecule type" value="Genomic_DNA"/>
</dbReference>
<keyword evidence="15" id="KW-0753">Steroid metabolism</keyword>
<evidence type="ECO:0000256" key="8">
    <source>
        <dbReference type="ARBA" id="ARBA00022737"/>
    </source>
</evidence>
<feature type="region of interest" description="Disordered" evidence="19">
    <location>
        <begin position="1085"/>
        <end position="1122"/>
    </location>
</feature>
<keyword evidence="16" id="KW-0968">Cytoplasmic vesicle</keyword>
<dbReference type="InterPro" id="IPR030225">
    <property type="entry name" value="SCAP"/>
</dbReference>
<evidence type="ECO:0000256" key="5">
    <source>
        <dbReference type="ARBA" id="ARBA00019541"/>
    </source>
</evidence>
<gene>
    <name evidence="22" type="ORF">VC83_02692</name>
</gene>
<dbReference type="GO" id="GO:0032934">
    <property type="term" value="F:sterol binding"/>
    <property type="evidence" value="ECO:0007669"/>
    <property type="project" value="InterPro"/>
</dbReference>
<dbReference type="InterPro" id="IPR053958">
    <property type="entry name" value="HMGCR/SNAP/NPC1-like_SSD"/>
</dbReference>
<evidence type="ECO:0000259" key="21">
    <source>
        <dbReference type="PROSITE" id="PS50156"/>
    </source>
</evidence>
<dbReference type="InterPro" id="IPR001680">
    <property type="entry name" value="WD40_rpt"/>
</dbReference>
<feature type="transmembrane region" description="Helical" evidence="20">
    <location>
        <begin position="437"/>
        <end position="458"/>
    </location>
</feature>
<evidence type="ECO:0000256" key="20">
    <source>
        <dbReference type="SAM" id="Phobius"/>
    </source>
</evidence>
<dbReference type="InterPro" id="IPR000731">
    <property type="entry name" value="SSD"/>
</dbReference>
<evidence type="ECO:0000256" key="9">
    <source>
        <dbReference type="ARBA" id="ARBA00022824"/>
    </source>
</evidence>
<keyword evidence="7 18" id="KW-0853">WD repeat</keyword>
<feature type="transmembrane region" description="Helical" evidence="20">
    <location>
        <begin position="701"/>
        <end position="721"/>
    </location>
</feature>
<dbReference type="VEuPathDB" id="FungiDB:GMDG_01153"/>
<dbReference type="GO" id="GO:0008203">
    <property type="term" value="P:cholesterol metabolic process"/>
    <property type="evidence" value="ECO:0007669"/>
    <property type="project" value="UniProtKB-KW"/>
</dbReference>
<dbReference type="PROSITE" id="PS50156">
    <property type="entry name" value="SSD"/>
    <property type="match status" value="1"/>
</dbReference>
<keyword evidence="8" id="KW-0677">Repeat</keyword>
<protein>
    <recommendedName>
        <fullName evidence="5">Sterol regulatory element-binding protein cleavage-activating protein</fullName>
    </recommendedName>
</protein>
<dbReference type="Pfam" id="PF12349">
    <property type="entry name" value="Sterol-sensing"/>
    <property type="match status" value="1"/>
</dbReference>
<keyword evidence="10" id="KW-0333">Golgi apparatus</keyword>
<keyword evidence="11" id="KW-0443">Lipid metabolism</keyword>
<feature type="transmembrane region" description="Helical" evidence="20">
    <location>
        <begin position="401"/>
        <end position="425"/>
    </location>
</feature>
<evidence type="ECO:0000256" key="3">
    <source>
        <dbReference type="ARBA" id="ARBA00004557"/>
    </source>
</evidence>
<dbReference type="OrthoDB" id="1914839at2759"/>
<accession>A0A177AFL8</accession>
<keyword evidence="13 20" id="KW-0472">Membrane</keyword>
<evidence type="ECO:0000256" key="13">
    <source>
        <dbReference type="ARBA" id="ARBA00023136"/>
    </source>
</evidence>
<evidence type="ECO:0000256" key="16">
    <source>
        <dbReference type="ARBA" id="ARBA00023329"/>
    </source>
</evidence>
<feature type="transmembrane region" description="Helical" evidence="20">
    <location>
        <begin position="372"/>
        <end position="389"/>
    </location>
</feature>
<evidence type="ECO:0000256" key="12">
    <source>
        <dbReference type="ARBA" id="ARBA00023121"/>
    </source>
</evidence>
<evidence type="ECO:0000313" key="22">
    <source>
        <dbReference type="EMBL" id="OAF60919.1"/>
    </source>
</evidence>
<dbReference type="Gene3D" id="2.130.10.10">
    <property type="entry name" value="YVTN repeat-like/Quinoprotein amine dehydrogenase"/>
    <property type="match status" value="1"/>
</dbReference>
<dbReference type="SUPFAM" id="SSF50998">
    <property type="entry name" value="Quinoprotein alcohol dehydrogenase-like"/>
    <property type="match status" value="1"/>
</dbReference>
<dbReference type="PANTHER" id="PTHR46378">
    <property type="entry name" value="STEROL REGULATORY ELEMENT-BINDING PROTEIN CLEAVAGE-ACTIVATING PROTEIN"/>
    <property type="match status" value="1"/>
</dbReference>
<evidence type="ECO:0000256" key="7">
    <source>
        <dbReference type="ARBA" id="ARBA00022574"/>
    </source>
</evidence>
<evidence type="ECO:0000256" key="14">
    <source>
        <dbReference type="ARBA" id="ARBA00023166"/>
    </source>
</evidence>
<evidence type="ECO:0000256" key="15">
    <source>
        <dbReference type="ARBA" id="ARBA00023221"/>
    </source>
</evidence>
<keyword evidence="9" id="KW-0256">Endoplasmic reticulum</keyword>
<dbReference type="PROSITE" id="PS00678">
    <property type="entry name" value="WD_REPEATS_1"/>
    <property type="match status" value="1"/>
</dbReference>
<feature type="compositionally biased region" description="Low complexity" evidence="19">
    <location>
        <begin position="1090"/>
        <end position="1105"/>
    </location>
</feature>
<dbReference type="PROSITE" id="PS50082">
    <property type="entry name" value="WD_REPEATS_2"/>
    <property type="match status" value="1"/>
</dbReference>
<keyword evidence="12" id="KW-0446">Lipid-binding</keyword>